<protein>
    <submittedName>
        <fullName evidence="2">Uncharacterized protein</fullName>
    </submittedName>
</protein>
<evidence type="ECO:0000313" key="2">
    <source>
        <dbReference type="EMBL" id="VAX39332.1"/>
    </source>
</evidence>
<sequence>SGAMDAASLAGALIGAATEHRGDAPLLDDMTILAFTFTPAQPASSAENHKSASEPHCVLSGSGGHNEEDDRVHVPDAGKEIV</sequence>
<evidence type="ECO:0000256" key="1">
    <source>
        <dbReference type="SAM" id="MobiDB-lite"/>
    </source>
</evidence>
<dbReference type="AlphaFoldDB" id="A0A3B1DEV7"/>
<feature type="compositionally biased region" description="Basic and acidic residues" evidence="1">
    <location>
        <begin position="65"/>
        <end position="82"/>
    </location>
</feature>
<dbReference type="EMBL" id="UOGK01000222">
    <property type="protein sequence ID" value="VAX39332.1"/>
    <property type="molecule type" value="Genomic_DNA"/>
</dbReference>
<name>A0A3B1DEV7_9ZZZZ</name>
<gene>
    <name evidence="2" type="ORF">MNBD_PLANCTO03-677</name>
</gene>
<accession>A0A3B1DEV7</accession>
<organism evidence="2">
    <name type="scientific">hydrothermal vent metagenome</name>
    <dbReference type="NCBI Taxonomy" id="652676"/>
    <lineage>
        <taxon>unclassified sequences</taxon>
        <taxon>metagenomes</taxon>
        <taxon>ecological metagenomes</taxon>
    </lineage>
</organism>
<reference evidence="2" key="1">
    <citation type="submission" date="2018-06" db="EMBL/GenBank/DDBJ databases">
        <authorList>
            <person name="Zhirakovskaya E."/>
        </authorList>
    </citation>
    <scope>NUCLEOTIDE SEQUENCE</scope>
</reference>
<proteinExistence type="predicted"/>
<feature type="non-terminal residue" evidence="2">
    <location>
        <position position="1"/>
    </location>
</feature>
<feature type="region of interest" description="Disordered" evidence="1">
    <location>
        <begin position="42"/>
        <end position="82"/>
    </location>
</feature>